<proteinExistence type="predicted"/>
<evidence type="ECO:0000256" key="1">
    <source>
        <dbReference type="SAM" id="SignalP"/>
    </source>
</evidence>
<reference evidence="2 3" key="1">
    <citation type="submission" date="2019-03" db="EMBL/GenBank/DDBJ databases">
        <title>Genomics of glacier-inhabiting Cryobacterium strains.</title>
        <authorList>
            <person name="Liu Q."/>
            <person name="Xin Y.-H."/>
        </authorList>
    </citation>
    <scope>NUCLEOTIDE SEQUENCE [LARGE SCALE GENOMIC DNA]</scope>
    <source>
        <strain evidence="2 3">MDB1-5</strain>
    </source>
</reference>
<dbReference type="Proteomes" id="UP000297604">
    <property type="component" value="Unassembled WGS sequence"/>
</dbReference>
<evidence type="ECO:0000313" key="3">
    <source>
        <dbReference type="Proteomes" id="UP000297604"/>
    </source>
</evidence>
<gene>
    <name evidence="2" type="ORF">E3O46_17090</name>
</gene>
<sequence>MTELGVLSVNRTITRSSILGVVAITAFAALGSAPAFADATPAPAPTSTAGPTKTLRTLTNVQESAATATAKRITSLNTAITKVTANAFLTASNKSALLENLNNDLAGMNTLATKIAADTDLAQAKIDYATIFTTYRVYSVSIPQAAYTALANTVTSKTAAQLTAEQTRLSGLLSGKDSSKSTAALQASLTDTTAQIGNAGSAVAGLAAGSLAATPEQYDGNHDVMKPFKASATTARAALKQARTDAKTIRSALK</sequence>
<feature type="signal peptide" evidence="1">
    <location>
        <begin position="1"/>
        <end position="37"/>
    </location>
</feature>
<accession>A0ABY2II39</accession>
<keyword evidence="3" id="KW-1185">Reference proteome</keyword>
<name>A0ABY2II39_9MICO</name>
<feature type="chain" id="PRO_5045699651" evidence="1">
    <location>
        <begin position="38"/>
        <end position="254"/>
    </location>
</feature>
<keyword evidence="1" id="KW-0732">Signal</keyword>
<comment type="caution">
    <text evidence="2">The sequence shown here is derived from an EMBL/GenBank/DDBJ whole genome shotgun (WGS) entry which is preliminary data.</text>
</comment>
<organism evidence="2 3">
    <name type="scientific">Cryobacterium glucosi</name>
    <dbReference type="NCBI Taxonomy" id="1259175"/>
    <lineage>
        <taxon>Bacteria</taxon>
        <taxon>Bacillati</taxon>
        <taxon>Actinomycetota</taxon>
        <taxon>Actinomycetes</taxon>
        <taxon>Micrococcales</taxon>
        <taxon>Microbacteriaceae</taxon>
        <taxon>Cryobacterium</taxon>
    </lineage>
</organism>
<evidence type="ECO:0000313" key="2">
    <source>
        <dbReference type="EMBL" id="TFC16858.1"/>
    </source>
</evidence>
<dbReference type="EMBL" id="SOFS01000044">
    <property type="protein sequence ID" value="TFC16858.1"/>
    <property type="molecule type" value="Genomic_DNA"/>
</dbReference>
<dbReference type="RefSeq" id="WP_134562162.1">
    <property type="nucleotide sequence ID" value="NZ_SOFS01000044.1"/>
</dbReference>
<protein>
    <submittedName>
        <fullName evidence="2">Uncharacterized protein</fullName>
    </submittedName>
</protein>